<keyword evidence="1" id="KW-0812">Transmembrane</keyword>
<sequence>MQHERPTAVIAAGRVPVGARCLGGLRTPVLWGVAWGCLPAASPLAFPWLDAATVYALGLAMTAAVYIGFAVADGRSTVIAVEVCIASVFVVLAAVGVTGPAWVLVAGLAGHGVKDLWQHRTGFVSGTRWWPPFCASVDVVAAALIAVTILADVQVGW</sequence>
<reference evidence="3" key="1">
    <citation type="submission" date="2016-10" db="EMBL/GenBank/DDBJ databases">
        <authorList>
            <person name="Varghese N."/>
            <person name="Submissions S."/>
        </authorList>
    </citation>
    <scope>NUCLEOTIDE SEQUENCE [LARGE SCALE GENOMIC DNA]</scope>
    <source>
        <strain evidence="3">DSM 43161</strain>
    </source>
</reference>
<organism evidence="2 3">
    <name type="scientific">Geodermatophilus obscurus</name>
    <dbReference type="NCBI Taxonomy" id="1861"/>
    <lineage>
        <taxon>Bacteria</taxon>
        <taxon>Bacillati</taxon>
        <taxon>Actinomycetota</taxon>
        <taxon>Actinomycetes</taxon>
        <taxon>Geodermatophilales</taxon>
        <taxon>Geodermatophilaceae</taxon>
        <taxon>Geodermatophilus</taxon>
    </lineage>
</organism>
<proteinExistence type="predicted"/>
<feature type="transmembrane region" description="Helical" evidence="1">
    <location>
        <begin position="129"/>
        <end position="151"/>
    </location>
</feature>
<accession>A0A1I5HIT0</accession>
<evidence type="ECO:0000313" key="3">
    <source>
        <dbReference type="Proteomes" id="UP000183642"/>
    </source>
</evidence>
<dbReference type="AlphaFoldDB" id="A0A1I5HIT0"/>
<keyword evidence="3" id="KW-1185">Reference proteome</keyword>
<dbReference type="EMBL" id="FOWE01000009">
    <property type="protein sequence ID" value="SFO48167.1"/>
    <property type="molecule type" value="Genomic_DNA"/>
</dbReference>
<evidence type="ECO:0000256" key="1">
    <source>
        <dbReference type="SAM" id="Phobius"/>
    </source>
</evidence>
<dbReference type="Proteomes" id="UP000183642">
    <property type="component" value="Unassembled WGS sequence"/>
</dbReference>
<feature type="transmembrane region" description="Helical" evidence="1">
    <location>
        <begin position="52"/>
        <end position="71"/>
    </location>
</feature>
<evidence type="ECO:0000313" key="2">
    <source>
        <dbReference type="EMBL" id="SFO48167.1"/>
    </source>
</evidence>
<protein>
    <submittedName>
        <fullName evidence="2">Uncharacterized protein</fullName>
    </submittedName>
</protein>
<keyword evidence="1" id="KW-1133">Transmembrane helix</keyword>
<gene>
    <name evidence="2" type="ORF">SAMN05660359_03779</name>
</gene>
<name>A0A1I5HIT0_9ACTN</name>
<feature type="transmembrane region" description="Helical" evidence="1">
    <location>
        <begin position="83"/>
        <end position="109"/>
    </location>
</feature>
<keyword evidence="1" id="KW-0472">Membrane</keyword>